<dbReference type="PROSITE" id="PS51476">
    <property type="entry name" value="PROTEASOME_BETA_2"/>
    <property type="match status" value="1"/>
</dbReference>
<dbReference type="PANTHER" id="PTHR32194:SF0">
    <property type="entry name" value="ATP-DEPENDENT PROTEASE SUBUNIT HSLV"/>
    <property type="match status" value="1"/>
</dbReference>
<accession>A0A381SR96</accession>
<sequence length="210" mass="22434">MSEKELKKGTTTVGMVCHDGVVMATEMRATMGHLIAHKNTQKLFRISDNMALTVAGLVGDAQMLARWLSAEVKLYELKRKQPMAVQAASTLMANIMNGRRYMPFWVQLLVGGVDRTGGHVYSLDAAGGSIPDTFTTTGSGSPFVYGVLEDHFREGLSVAEGRELAIRALTVAMKRDSASGDGISLCTIDSSGYTAMDAAAVTKIQAKLAA</sequence>
<evidence type="ECO:0000256" key="7">
    <source>
        <dbReference type="ARBA" id="ARBA00022813"/>
    </source>
</evidence>
<keyword evidence="6" id="KW-0378">Hydrolase</keyword>
<evidence type="ECO:0000256" key="9">
    <source>
        <dbReference type="ARBA" id="ARBA00023145"/>
    </source>
</evidence>
<comment type="catalytic activity">
    <reaction evidence="1">
        <text>Cleavage of peptide bonds with very broad specificity.</text>
        <dbReference type="EC" id="3.4.25.1"/>
    </reaction>
</comment>
<evidence type="ECO:0000256" key="1">
    <source>
        <dbReference type="ARBA" id="ARBA00001198"/>
    </source>
</evidence>
<dbReference type="HAMAP" id="MF_02113_A">
    <property type="entry name" value="Proteasome_B_A"/>
    <property type="match status" value="1"/>
</dbReference>
<keyword evidence="3" id="KW-0963">Cytoplasm</keyword>
<dbReference type="FunFam" id="3.60.20.10:FF:000049">
    <property type="entry name" value="Proteasome subunit beta"/>
    <property type="match status" value="1"/>
</dbReference>
<dbReference type="Gene3D" id="3.60.20.10">
    <property type="entry name" value="Glutamine Phosphoribosylpyrophosphate, subunit 1, domain 1"/>
    <property type="match status" value="1"/>
</dbReference>
<dbReference type="InterPro" id="IPR001353">
    <property type="entry name" value="Proteasome_sua/b"/>
</dbReference>
<name>A0A381SR96_9ZZZZ</name>
<protein>
    <recommendedName>
        <fullName evidence="2">proteasome endopeptidase complex</fullName>
        <ecNumber evidence="2">3.4.25.1</ecNumber>
    </recommendedName>
</protein>
<dbReference type="CDD" id="cd03764">
    <property type="entry name" value="proteasome_beta_archeal"/>
    <property type="match status" value="1"/>
</dbReference>
<gene>
    <name evidence="10" type="ORF">METZ01_LOCUS58788</name>
</gene>
<evidence type="ECO:0000256" key="5">
    <source>
        <dbReference type="ARBA" id="ARBA00022698"/>
    </source>
</evidence>
<keyword evidence="7" id="KW-0068">Autocatalytic cleavage</keyword>
<keyword evidence="4" id="KW-0645">Protease</keyword>
<dbReference type="InterPro" id="IPR016050">
    <property type="entry name" value="Proteasome_bsu_CS"/>
</dbReference>
<evidence type="ECO:0000256" key="8">
    <source>
        <dbReference type="ARBA" id="ARBA00022942"/>
    </source>
</evidence>
<dbReference type="GO" id="GO:0019774">
    <property type="term" value="C:proteasome core complex, beta-subunit complex"/>
    <property type="evidence" value="ECO:0007669"/>
    <property type="project" value="UniProtKB-ARBA"/>
</dbReference>
<reference evidence="10" key="1">
    <citation type="submission" date="2018-05" db="EMBL/GenBank/DDBJ databases">
        <authorList>
            <person name="Lanie J.A."/>
            <person name="Ng W.-L."/>
            <person name="Kazmierczak K.M."/>
            <person name="Andrzejewski T.M."/>
            <person name="Davidsen T.M."/>
            <person name="Wayne K.J."/>
            <person name="Tettelin H."/>
            <person name="Glass J.I."/>
            <person name="Rusch D."/>
            <person name="Podicherti R."/>
            <person name="Tsui H.-C.T."/>
            <person name="Winkler M.E."/>
        </authorList>
    </citation>
    <scope>NUCLEOTIDE SEQUENCE</scope>
</reference>
<dbReference type="NCBIfam" id="TIGR03634">
    <property type="entry name" value="arc_protsome_B"/>
    <property type="match status" value="1"/>
</dbReference>
<evidence type="ECO:0000256" key="2">
    <source>
        <dbReference type="ARBA" id="ARBA00012039"/>
    </source>
</evidence>
<evidence type="ECO:0000256" key="6">
    <source>
        <dbReference type="ARBA" id="ARBA00022801"/>
    </source>
</evidence>
<keyword evidence="9" id="KW-0865">Zymogen</keyword>
<dbReference type="GO" id="GO:0005737">
    <property type="term" value="C:cytoplasm"/>
    <property type="evidence" value="ECO:0007669"/>
    <property type="project" value="TreeGrafter"/>
</dbReference>
<dbReference type="InterPro" id="IPR023333">
    <property type="entry name" value="Proteasome_suB-type"/>
</dbReference>
<keyword evidence="5" id="KW-0888">Threonine protease</keyword>
<dbReference type="SUPFAM" id="SSF56235">
    <property type="entry name" value="N-terminal nucleophile aminohydrolases (Ntn hydrolases)"/>
    <property type="match status" value="1"/>
</dbReference>
<keyword evidence="8" id="KW-0647">Proteasome</keyword>
<organism evidence="10">
    <name type="scientific">marine metagenome</name>
    <dbReference type="NCBI Taxonomy" id="408172"/>
    <lineage>
        <taxon>unclassified sequences</taxon>
        <taxon>metagenomes</taxon>
        <taxon>ecological metagenomes</taxon>
    </lineage>
</organism>
<dbReference type="GO" id="GO:0051603">
    <property type="term" value="P:proteolysis involved in protein catabolic process"/>
    <property type="evidence" value="ECO:0007669"/>
    <property type="project" value="InterPro"/>
</dbReference>
<evidence type="ECO:0000313" key="10">
    <source>
        <dbReference type="EMBL" id="SVA05934.1"/>
    </source>
</evidence>
<evidence type="ECO:0000256" key="3">
    <source>
        <dbReference type="ARBA" id="ARBA00022490"/>
    </source>
</evidence>
<dbReference type="InterPro" id="IPR019983">
    <property type="entry name" value="Pept_T1A_Psome_bsu_arc"/>
</dbReference>
<dbReference type="EMBL" id="UINC01003392">
    <property type="protein sequence ID" value="SVA05934.1"/>
    <property type="molecule type" value="Genomic_DNA"/>
</dbReference>
<dbReference type="PROSITE" id="PS00854">
    <property type="entry name" value="PROTEASOME_BETA_1"/>
    <property type="match status" value="1"/>
</dbReference>
<dbReference type="PANTHER" id="PTHR32194">
    <property type="entry name" value="METALLOPROTEASE TLDD"/>
    <property type="match status" value="1"/>
</dbReference>
<proteinExistence type="inferred from homology"/>
<dbReference type="InterPro" id="IPR000243">
    <property type="entry name" value="Pept_T1A_subB"/>
</dbReference>
<dbReference type="InterPro" id="IPR029055">
    <property type="entry name" value="Ntn_hydrolases_N"/>
</dbReference>
<dbReference type="PRINTS" id="PR00141">
    <property type="entry name" value="PROTEASOME"/>
</dbReference>
<evidence type="ECO:0000256" key="4">
    <source>
        <dbReference type="ARBA" id="ARBA00022670"/>
    </source>
</evidence>
<dbReference type="Pfam" id="PF00227">
    <property type="entry name" value="Proteasome"/>
    <property type="match status" value="1"/>
</dbReference>
<dbReference type="AlphaFoldDB" id="A0A381SR96"/>
<dbReference type="EC" id="3.4.25.1" evidence="2"/>
<dbReference type="GO" id="GO:0004298">
    <property type="term" value="F:threonine-type endopeptidase activity"/>
    <property type="evidence" value="ECO:0007669"/>
    <property type="project" value="UniProtKB-KW"/>
</dbReference>